<dbReference type="PANTHER" id="PTHR22770">
    <property type="entry name" value="UBIQUITIN CONJUGATING ENZYME 7 INTERACTING PROTEIN-RELATED"/>
    <property type="match status" value="1"/>
</dbReference>
<gene>
    <name evidence="6" type="ORF">R1sor_024107</name>
</gene>
<protein>
    <recommendedName>
        <fullName evidence="8">RING-type domain-containing protein</fullName>
    </recommendedName>
</protein>
<keyword evidence="5" id="KW-0862">Zinc</keyword>
<evidence type="ECO:0008006" key="8">
    <source>
        <dbReference type="Google" id="ProtNLM"/>
    </source>
</evidence>
<keyword evidence="7" id="KW-1185">Reference proteome</keyword>
<dbReference type="InterPro" id="IPR047546">
    <property type="entry name" value="Rcat_RBR_RNF216"/>
</dbReference>
<dbReference type="InterPro" id="IPR051628">
    <property type="entry name" value="LUBAC_E3_Ligases"/>
</dbReference>
<keyword evidence="2" id="KW-0479">Metal-binding</keyword>
<evidence type="ECO:0000256" key="5">
    <source>
        <dbReference type="ARBA" id="ARBA00022833"/>
    </source>
</evidence>
<dbReference type="CDD" id="cd20353">
    <property type="entry name" value="Rcat_RBR_RNF216"/>
    <property type="match status" value="1"/>
</dbReference>
<name>A0ABD3GRD7_9MARC</name>
<accession>A0ABD3GRD7</accession>
<organism evidence="6 7">
    <name type="scientific">Riccia sorocarpa</name>
    <dbReference type="NCBI Taxonomy" id="122646"/>
    <lineage>
        <taxon>Eukaryota</taxon>
        <taxon>Viridiplantae</taxon>
        <taxon>Streptophyta</taxon>
        <taxon>Embryophyta</taxon>
        <taxon>Marchantiophyta</taxon>
        <taxon>Marchantiopsida</taxon>
        <taxon>Marchantiidae</taxon>
        <taxon>Marchantiales</taxon>
        <taxon>Ricciaceae</taxon>
        <taxon>Riccia</taxon>
    </lineage>
</organism>
<evidence type="ECO:0000256" key="4">
    <source>
        <dbReference type="ARBA" id="ARBA00022786"/>
    </source>
</evidence>
<evidence type="ECO:0000313" key="7">
    <source>
        <dbReference type="Proteomes" id="UP001633002"/>
    </source>
</evidence>
<dbReference type="GO" id="GO:0008270">
    <property type="term" value="F:zinc ion binding"/>
    <property type="evidence" value="ECO:0007669"/>
    <property type="project" value="UniProtKB-KW"/>
</dbReference>
<evidence type="ECO:0000256" key="3">
    <source>
        <dbReference type="ARBA" id="ARBA00022771"/>
    </source>
</evidence>
<dbReference type="PANTHER" id="PTHR22770:SF47">
    <property type="entry name" value="E3 UBIQUITIN-PROTEIN LIGASE RNF216"/>
    <property type="match status" value="1"/>
</dbReference>
<evidence type="ECO:0000313" key="6">
    <source>
        <dbReference type="EMBL" id="KAL3681151.1"/>
    </source>
</evidence>
<proteinExistence type="predicted"/>
<comment type="caution">
    <text evidence="6">The sequence shown here is derived from an EMBL/GenBank/DDBJ whole genome shotgun (WGS) entry which is preliminary data.</text>
</comment>
<dbReference type="Proteomes" id="UP001633002">
    <property type="component" value="Unassembled WGS sequence"/>
</dbReference>
<dbReference type="SUPFAM" id="SSF57850">
    <property type="entry name" value="RING/U-box"/>
    <property type="match status" value="1"/>
</dbReference>
<evidence type="ECO:0000256" key="2">
    <source>
        <dbReference type="ARBA" id="ARBA00022723"/>
    </source>
</evidence>
<evidence type="ECO:0000256" key="1">
    <source>
        <dbReference type="ARBA" id="ARBA00004906"/>
    </source>
</evidence>
<sequence>MNSGSSSSFVFSTSGEGNADLPGSGLEWLLELSNFCHEEDDVECSCCFEACAFRSMVQVSKCFSDNEWLKYEQRRAEDAVAKANLGGVVYCFHCKHPWQVDPEMSIFTCLNESCLKSMTQAVIRICTFCSAQLVKNEGCNKIVCRCGQKMCYVCRKAIEDYSHFCPHIRSRQELGKACIECTQCCLWTEDDESKIVEAAKSAALKKLASQHPDFQKRKIGP</sequence>
<dbReference type="AlphaFoldDB" id="A0ABD3GRD7"/>
<reference evidence="6 7" key="1">
    <citation type="submission" date="2024-09" db="EMBL/GenBank/DDBJ databases">
        <title>Chromosome-scale assembly of Riccia sorocarpa.</title>
        <authorList>
            <person name="Paukszto L."/>
        </authorList>
    </citation>
    <scope>NUCLEOTIDE SEQUENCE [LARGE SCALE GENOMIC DNA]</scope>
    <source>
        <strain evidence="6">LP-2024</strain>
        <tissue evidence="6">Aerial parts of the thallus</tissue>
    </source>
</reference>
<keyword evidence="4" id="KW-0833">Ubl conjugation pathway</keyword>
<comment type="pathway">
    <text evidence="1">Protein modification; protein ubiquitination.</text>
</comment>
<dbReference type="Pfam" id="PF26200">
    <property type="entry name" value="Rcat_RNF216"/>
    <property type="match status" value="1"/>
</dbReference>
<dbReference type="Gene3D" id="1.20.120.1750">
    <property type="match status" value="1"/>
</dbReference>
<keyword evidence="3" id="KW-0863">Zinc-finger</keyword>
<dbReference type="EMBL" id="JBJQOH010000007">
    <property type="protein sequence ID" value="KAL3681151.1"/>
    <property type="molecule type" value="Genomic_DNA"/>
</dbReference>